<accession>A0ABS3DVR8</accession>
<organism evidence="2 3">
    <name type="scientific">Halobacillus kuroshimensis</name>
    <dbReference type="NCBI Taxonomy" id="302481"/>
    <lineage>
        <taxon>Bacteria</taxon>
        <taxon>Bacillati</taxon>
        <taxon>Bacillota</taxon>
        <taxon>Bacilli</taxon>
        <taxon>Bacillales</taxon>
        <taxon>Bacillaceae</taxon>
        <taxon>Halobacillus</taxon>
    </lineage>
</organism>
<evidence type="ECO:0000256" key="1">
    <source>
        <dbReference type="SAM" id="Phobius"/>
    </source>
</evidence>
<keyword evidence="1" id="KW-0812">Transmembrane</keyword>
<sequence length="175" mass="19852">MKKKYIMSQGLALGEEKDMEKLKSYAAQGWMLDAFAPFGFWLKKSRKQNLIFAVDYCHNPDEEYFAYFEAAGWTPVCSAGSHIHIFSAPAGTEPIYSDYESTFNKYAGEKKKCGRIALPALIATMFLSFLSQINSMPFLLTEMFIYTGFAAIIILIFSGMPYLGYTYKLKKLKEG</sequence>
<reference evidence="2 3" key="1">
    <citation type="submission" date="2020-12" db="EMBL/GenBank/DDBJ databases">
        <title>Oil enriched cultivation method for isolating marine PHA-producing bacteria.</title>
        <authorList>
            <person name="Zheng W."/>
            <person name="Yu S."/>
            <person name="Huang Y."/>
        </authorList>
    </citation>
    <scope>NUCLEOTIDE SEQUENCE [LARGE SCALE GENOMIC DNA]</scope>
    <source>
        <strain evidence="2 3">SY-2-6</strain>
    </source>
</reference>
<keyword evidence="1" id="KW-1133">Transmembrane helix</keyword>
<dbReference type="EMBL" id="JAEKJY010000002">
    <property type="protein sequence ID" value="MBN8235447.1"/>
    <property type="molecule type" value="Genomic_DNA"/>
</dbReference>
<keyword evidence="3" id="KW-1185">Reference proteome</keyword>
<dbReference type="RefSeq" id="WP_206933537.1">
    <property type="nucleotide sequence ID" value="NZ_JAEKJY010000002.1"/>
</dbReference>
<keyword evidence="1" id="KW-0472">Membrane</keyword>
<dbReference type="Proteomes" id="UP000663970">
    <property type="component" value="Unassembled WGS sequence"/>
</dbReference>
<protein>
    <submittedName>
        <fullName evidence="2">DUF2812 domain-containing protein</fullName>
    </submittedName>
</protein>
<dbReference type="InterPro" id="IPR021359">
    <property type="entry name" value="DUF2812"/>
</dbReference>
<evidence type="ECO:0000313" key="3">
    <source>
        <dbReference type="Proteomes" id="UP000663970"/>
    </source>
</evidence>
<proteinExistence type="predicted"/>
<evidence type="ECO:0000313" key="2">
    <source>
        <dbReference type="EMBL" id="MBN8235447.1"/>
    </source>
</evidence>
<dbReference type="Pfam" id="PF11193">
    <property type="entry name" value="DUF2812"/>
    <property type="match status" value="1"/>
</dbReference>
<gene>
    <name evidence="2" type="ORF">JF544_09300</name>
</gene>
<feature type="transmembrane region" description="Helical" evidence="1">
    <location>
        <begin position="113"/>
        <end position="131"/>
    </location>
</feature>
<name>A0ABS3DVR8_9BACI</name>
<comment type="caution">
    <text evidence="2">The sequence shown here is derived from an EMBL/GenBank/DDBJ whole genome shotgun (WGS) entry which is preliminary data.</text>
</comment>
<feature type="transmembrane region" description="Helical" evidence="1">
    <location>
        <begin position="143"/>
        <end position="165"/>
    </location>
</feature>